<evidence type="ECO:0000256" key="10">
    <source>
        <dbReference type="SAM" id="Phobius"/>
    </source>
</evidence>
<dbReference type="Pfam" id="PF07730">
    <property type="entry name" value="HisKA_3"/>
    <property type="match status" value="1"/>
</dbReference>
<dbReference type="EMBL" id="JH636049">
    <property type="protein sequence ID" value="EID56020.1"/>
    <property type="molecule type" value="Genomic_DNA"/>
</dbReference>
<dbReference type="PANTHER" id="PTHR24421">
    <property type="entry name" value="NITRATE/NITRITE SENSOR PROTEIN NARX-RELATED"/>
    <property type="match status" value="1"/>
</dbReference>
<gene>
    <name evidence="13" type="ORF">SacxiDRAFT_3828</name>
</gene>
<feature type="transmembrane region" description="Helical" evidence="10">
    <location>
        <begin position="26"/>
        <end position="43"/>
    </location>
</feature>
<dbReference type="PANTHER" id="PTHR24421:SF10">
    <property type="entry name" value="NITRATE_NITRITE SENSOR PROTEIN NARQ"/>
    <property type="match status" value="1"/>
</dbReference>
<evidence type="ECO:0000256" key="8">
    <source>
        <dbReference type="ARBA" id="ARBA00023012"/>
    </source>
</evidence>
<dbReference type="GO" id="GO:0005524">
    <property type="term" value="F:ATP binding"/>
    <property type="evidence" value="ECO:0007669"/>
    <property type="project" value="UniProtKB-KW"/>
</dbReference>
<proteinExistence type="predicted"/>
<keyword evidence="10" id="KW-0472">Membrane</keyword>
<dbReference type="Gene3D" id="1.20.5.1930">
    <property type="match status" value="1"/>
</dbReference>
<comment type="catalytic activity">
    <reaction evidence="1">
        <text>ATP + protein L-histidine = ADP + protein N-phospho-L-histidine.</text>
        <dbReference type="EC" id="2.7.13.3"/>
    </reaction>
</comment>
<feature type="domain" description="Histidine kinase/HSP90-like ATPase" evidence="11">
    <location>
        <begin position="227"/>
        <end position="315"/>
    </location>
</feature>
<keyword evidence="14" id="KW-1185">Reference proteome</keyword>
<dbReference type="GO" id="GO:0000155">
    <property type="term" value="F:phosphorelay sensor kinase activity"/>
    <property type="evidence" value="ECO:0007669"/>
    <property type="project" value="InterPro"/>
</dbReference>
<dbReference type="SUPFAM" id="SSF55874">
    <property type="entry name" value="ATPase domain of HSP90 chaperone/DNA topoisomerase II/histidine kinase"/>
    <property type="match status" value="1"/>
</dbReference>
<dbReference type="AlphaFoldDB" id="I0V7B7"/>
<evidence type="ECO:0000256" key="1">
    <source>
        <dbReference type="ARBA" id="ARBA00000085"/>
    </source>
</evidence>
<dbReference type="InterPro" id="IPR003594">
    <property type="entry name" value="HATPase_dom"/>
</dbReference>
<keyword evidence="3" id="KW-0597">Phosphoprotein</keyword>
<sequence length="323" mass="34495">MRNGALLAILLAVCAGNAVDLDTIEVWRQLAFVVVAVAAYLHGRHLPARRAWQLFLAAAVVCAGFAVAEFWVGVGMVAALALFTGLPWLAGRFRRQQAELVAAGQDRVARLQRERELVEEHAALRERARIASELHDALGHELALLSLRAGALELLPDLPQRHREAVTEVRAGAVAATDRLREVVGVLRERAAPGPPVAETVADLVERARAAGMTVTAEFPPGHLDGDVYRVVREALTNAARHAPRAPVSLRVRSERGGLEVSVSNPLPDPLDGGAPRRGTGSGLAGLRERLRDAGATLAVHDDGGRFTVTARWPATPAPGEGR</sequence>
<dbReference type="Gene3D" id="3.30.565.10">
    <property type="entry name" value="Histidine kinase-like ATPase, C-terminal domain"/>
    <property type="match status" value="1"/>
</dbReference>
<feature type="domain" description="Signal transduction histidine kinase subgroup 3 dimerisation and phosphoacceptor" evidence="12">
    <location>
        <begin position="126"/>
        <end position="190"/>
    </location>
</feature>
<evidence type="ECO:0000256" key="2">
    <source>
        <dbReference type="ARBA" id="ARBA00012438"/>
    </source>
</evidence>
<evidence type="ECO:0000313" key="13">
    <source>
        <dbReference type="EMBL" id="EID56020.1"/>
    </source>
</evidence>
<keyword evidence="10" id="KW-1133">Transmembrane helix</keyword>
<dbReference type="RefSeq" id="WP_006240237.1">
    <property type="nucleotide sequence ID" value="NZ_JH636049.1"/>
</dbReference>
<name>I0V7B7_9PSEU</name>
<dbReference type="Proteomes" id="UP000004691">
    <property type="component" value="Unassembled WGS sequence"/>
</dbReference>
<dbReference type="GO" id="GO:0016020">
    <property type="term" value="C:membrane"/>
    <property type="evidence" value="ECO:0007669"/>
    <property type="project" value="InterPro"/>
</dbReference>
<keyword evidence="4" id="KW-0808">Transferase</keyword>
<protein>
    <recommendedName>
        <fullName evidence="2">histidine kinase</fullName>
        <ecNumber evidence="2">2.7.13.3</ecNumber>
    </recommendedName>
</protein>
<evidence type="ECO:0000256" key="6">
    <source>
        <dbReference type="ARBA" id="ARBA00022777"/>
    </source>
</evidence>
<accession>I0V7B7</accession>
<evidence type="ECO:0000256" key="9">
    <source>
        <dbReference type="SAM" id="MobiDB-lite"/>
    </source>
</evidence>
<evidence type="ECO:0000256" key="5">
    <source>
        <dbReference type="ARBA" id="ARBA00022741"/>
    </source>
</evidence>
<feature type="transmembrane region" description="Helical" evidence="10">
    <location>
        <begin position="55"/>
        <end position="88"/>
    </location>
</feature>
<evidence type="ECO:0000259" key="11">
    <source>
        <dbReference type="Pfam" id="PF02518"/>
    </source>
</evidence>
<keyword evidence="8" id="KW-0902">Two-component regulatory system</keyword>
<keyword evidence="10" id="KW-0812">Transmembrane</keyword>
<dbReference type="STRING" id="882086.SacxiDRAFT_3828"/>
<reference evidence="13 14" key="1">
    <citation type="submission" date="2012-01" db="EMBL/GenBank/DDBJ databases">
        <title>Improved High-Quality Draft sequence of Saccharomonospora xinjiangensis XJ-54.</title>
        <authorList>
            <consortium name="US DOE Joint Genome Institute"/>
            <person name="Lucas S."/>
            <person name="Han J."/>
            <person name="Lapidus A."/>
            <person name="Cheng J.-F."/>
            <person name="Goodwin L."/>
            <person name="Pitluck S."/>
            <person name="Peters L."/>
            <person name="Mikhailova N."/>
            <person name="Teshima H."/>
            <person name="Detter J.C."/>
            <person name="Han C."/>
            <person name="Tapia R."/>
            <person name="Land M."/>
            <person name="Hauser L."/>
            <person name="Kyrpides N."/>
            <person name="Ivanova N."/>
            <person name="Pagani I."/>
            <person name="Brambilla E.-M."/>
            <person name="Klenk H.-P."/>
            <person name="Woyke T."/>
        </authorList>
    </citation>
    <scope>NUCLEOTIDE SEQUENCE [LARGE SCALE GENOMIC DNA]</scope>
    <source>
        <strain evidence="13 14">XJ-54</strain>
    </source>
</reference>
<organism evidence="13 14">
    <name type="scientific">Saccharomonospora xinjiangensis XJ-54</name>
    <dbReference type="NCBI Taxonomy" id="882086"/>
    <lineage>
        <taxon>Bacteria</taxon>
        <taxon>Bacillati</taxon>
        <taxon>Actinomycetota</taxon>
        <taxon>Actinomycetes</taxon>
        <taxon>Pseudonocardiales</taxon>
        <taxon>Pseudonocardiaceae</taxon>
        <taxon>Saccharomonospora</taxon>
    </lineage>
</organism>
<evidence type="ECO:0000313" key="14">
    <source>
        <dbReference type="Proteomes" id="UP000004691"/>
    </source>
</evidence>
<evidence type="ECO:0000256" key="4">
    <source>
        <dbReference type="ARBA" id="ARBA00022679"/>
    </source>
</evidence>
<evidence type="ECO:0000256" key="7">
    <source>
        <dbReference type="ARBA" id="ARBA00022840"/>
    </source>
</evidence>
<keyword evidence="7" id="KW-0067">ATP-binding</keyword>
<dbReference type="InterPro" id="IPR050482">
    <property type="entry name" value="Sensor_HK_TwoCompSys"/>
</dbReference>
<dbReference type="Pfam" id="PF02518">
    <property type="entry name" value="HATPase_c"/>
    <property type="match status" value="1"/>
</dbReference>
<keyword evidence="6 13" id="KW-0418">Kinase</keyword>
<dbReference type="OrthoDB" id="4069167at2"/>
<dbReference type="GO" id="GO:0046983">
    <property type="term" value="F:protein dimerization activity"/>
    <property type="evidence" value="ECO:0007669"/>
    <property type="project" value="InterPro"/>
</dbReference>
<dbReference type="InterPro" id="IPR036890">
    <property type="entry name" value="HATPase_C_sf"/>
</dbReference>
<keyword evidence="5" id="KW-0547">Nucleotide-binding</keyword>
<dbReference type="eggNOG" id="COG4585">
    <property type="taxonomic scope" value="Bacteria"/>
</dbReference>
<evidence type="ECO:0000259" key="12">
    <source>
        <dbReference type="Pfam" id="PF07730"/>
    </source>
</evidence>
<evidence type="ECO:0000256" key="3">
    <source>
        <dbReference type="ARBA" id="ARBA00022553"/>
    </source>
</evidence>
<dbReference type="InterPro" id="IPR011712">
    <property type="entry name" value="Sig_transdc_His_kin_sub3_dim/P"/>
</dbReference>
<dbReference type="CDD" id="cd16917">
    <property type="entry name" value="HATPase_UhpB-NarQ-NarX-like"/>
    <property type="match status" value="1"/>
</dbReference>
<dbReference type="EC" id="2.7.13.3" evidence="2"/>
<feature type="region of interest" description="Disordered" evidence="9">
    <location>
        <begin position="257"/>
        <end position="284"/>
    </location>
</feature>
<dbReference type="HOGENOM" id="CLU_000445_20_1_11"/>